<proteinExistence type="inferred from homology"/>
<dbReference type="Gene3D" id="3.40.50.1820">
    <property type="entry name" value="alpha/beta hydrolase"/>
    <property type="match status" value="1"/>
</dbReference>
<feature type="domain" description="Thioesterase TesA-like" evidence="3">
    <location>
        <begin position="28"/>
        <end position="252"/>
    </location>
</feature>
<dbReference type="InterPro" id="IPR012223">
    <property type="entry name" value="TEII"/>
</dbReference>
<evidence type="ECO:0000259" key="3">
    <source>
        <dbReference type="SMART" id="SM00824"/>
    </source>
</evidence>
<evidence type="ECO:0000256" key="2">
    <source>
        <dbReference type="ARBA" id="ARBA00022801"/>
    </source>
</evidence>
<dbReference type="Pfam" id="PF00975">
    <property type="entry name" value="Thioesterase"/>
    <property type="match status" value="1"/>
</dbReference>
<keyword evidence="5" id="KW-1185">Reference proteome</keyword>
<protein>
    <submittedName>
        <fullName evidence="4">Oleoyl-ACP hydrolase</fullName>
    </submittedName>
</protein>
<dbReference type="PANTHER" id="PTHR11487:SF0">
    <property type="entry name" value="S-ACYL FATTY ACID SYNTHASE THIOESTERASE, MEDIUM CHAIN"/>
    <property type="match status" value="1"/>
</dbReference>
<dbReference type="SMART" id="SM00824">
    <property type="entry name" value="PKS_TE"/>
    <property type="match status" value="1"/>
</dbReference>
<dbReference type="Proteomes" id="UP000516444">
    <property type="component" value="Chromosome"/>
</dbReference>
<sequence length="267" mass="30029">MSAPHIPDLPDPWLRRFRPRPEAKVRLVCFPHAGGSATYYHALAQSPALMPTAEVLAVQYPGRQDRRKEQLMDSVPELADRITASLTPYDDRPLALFGHSMGAVLAFEVAQRLRERSENQPHWLFVSGRRAPSRFRRGTVHLLGDAELVDELRRVGGTDPRFLNDEELLAEIIPVVRNDYRATEEYRWSPSSPLRCPVTALAGDRDTQAPPDDVAAWRQHTDGPFDLKVFSGGHFYLDAHRQGVTDVVSEALVRIAGRREPVRGTAQ</sequence>
<dbReference type="PANTHER" id="PTHR11487">
    <property type="entry name" value="THIOESTERASE"/>
    <property type="match status" value="1"/>
</dbReference>
<dbReference type="SUPFAM" id="SSF53474">
    <property type="entry name" value="alpha/beta-Hydrolases"/>
    <property type="match status" value="1"/>
</dbReference>
<evidence type="ECO:0000313" key="4">
    <source>
        <dbReference type="EMBL" id="BCL26223.1"/>
    </source>
</evidence>
<dbReference type="GO" id="GO:0008610">
    <property type="term" value="P:lipid biosynthetic process"/>
    <property type="evidence" value="ECO:0007669"/>
    <property type="project" value="TreeGrafter"/>
</dbReference>
<dbReference type="InterPro" id="IPR001031">
    <property type="entry name" value="Thioesterase"/>
</dbReference>
<dbReference type="InterPro" id="IPR029058">
    <property type="entry name" value="AB_hydrolase_fold"/>
</dbReference>
<keyword evidence="2 4" id="KW-0378">Hydrolase</keyword>
<comment type="similarity">
    <text evidence="1">Belongs to the thioesterase family.</text>
</comment>
<name>A0A7G1NSJ2_9ACTN</name>
<accession>A0A7G1NSJ2</accession>
<dbReference type="GO" id="GO:0016787">
    <property type="term" value="F:hydrolase activity"/>
    <property type="evidence" value="ECO:0007669"/>
    <property type="project" value="UniProtKB-KW"/>
</dbReference>
<evidence type="ECO:0000313" key="5">
    <source>
        <dbReference type="Proteomes" id="UP000516444"/>
    </source>
</evidence>
<dbReference type="InterPro" id="IPR020802">
    <property type="entry name" value="TesA-like"/>
</dbReference>
<dbReference type="EMBL" id="AP023440">
    <property type="protein sequence ID" value="BCL26223.1"/>
    <property type="molecule type" value="Genomic_DNA"/>
</dbReference>
<dbReference type="AlphaFoldDB" id="A0A7G1NSJ2"/>
<evidence type="ECO:0000256" key="1">
    <source>
        <dbReference type="ARBA" id="ARBA00007169"/>
    </source>
</evidence>
<gene>
    <name evidence="4" type="primary">rifR</name>
    <name evidence="4" type="ORF">GCM10017557_10820</name>
</gene>
<organism evidence="4 5">
    <name type="scientific">Streptomyces aurantiacus</name>
    <dbReference type="NCBI Taxonomy" id="47760"/>
    <lineage>
        <taxon>Bacteria</taxon>
        <taxon>Bacillati</taxon>
        <taxon>Actinomycetota</taxon>
        <taxon>Actinomycetes</taxon>
        <taxon>Kitasatosporales</taxon>
        <taxon>Streptomycetaceae</taxon>
        <taxon>Streptomyces</taxon>
        <taxon>Streptomyces aurantiacus group</taxon>
    </lineage>
</organism>
<reference evidence="4 5" key="1">
    <citation type="journal article" date="2014" name="Int. J. Syst. Evol. Microbiol.">
        <title>Complete genome sequence of Corynebacterium casei LMG S-19264T (=DSM 44701T), isolated from a smear-ripened cheese.</title>
        <authorList>
            <consortium name="US DOE Joint Genome Institute (JGI-PGF)"/>
            <person name="Walter F."/>
            <person name="Albersmeier A."/>
            <person name="Kalinowski J."/>
            <person name="Ruckert C."/>
        </authorList>
    </citation>
    <scope>NUCLEOTIDE SEQUENCE [LARGE SCALE GENOMIC DNA]</scope>
    <source>
        <strain evidence="4 5">JCM 4677</strain>
    </source>
</reference>
<dbReference type="KEGG" id="sgm:GCM10017557_10820"/>